<organism evidence="1 2">
    <name type="scientific">Mikania micrantha</name>
    <name type="common">bitter vine</name>
    <dbReference type="NCBI Taxonomy" id="192012"/>
    <lineage>
        <taxon>Eukaryota</taxon>
        <taxon>Viridiplantae</taxon>
        <taxon>Streptophyta</taxon>
        <taxon>Embryophyta</taxon>
        <taxon>Tracheophyta</taxon>
        <taxon>Spermatophyta</taxon>
        <taxon>Magnoliopsida</taxon>
        <taxon>eudicotyledons</taxon>
        <taxon>Gunneridae</taxon>
        <taxon>Pentapetalae</taxon>
        <taxon>asterids</taxon>
        <taxon>campanulids</taxon>
        <taxon>Asterales</taxon>
        <taxon>Asteraceae</taxon>
        <taxon>Asteroideae</taxon>
        <taxon>Heliantheae alliance</taxon>
        <taxon>Eupatorieae</taxon>
        <taxon>Mikania</taxon>
    </lineage>
</organism>
<comment type="caution">
    <text evidence="1">The sequence shown here is derived from an EMBL/GenBank/DDBJ whole genome shotgun (WGS) entry which is preliminary data.</text>
</comment>
<dbReference type="AlphaFoldDB" id="A0A5N6NKD4"/>
<reference evidence="1 2" key="1">
    <citation type="submission" date="2019-05" db="EMBL/GenBank/DDBJ databases">
        <title>Mikania micrantha, genome provides insights into the molecular mechanism of rapid growth.</title>
        <authorList>
            <person name="Liu B."/>
        </authorList>
    </citation>
    <scope>NUCLEOTIDE SEQUENCE [LARGE SCALE GENOMIC DNA]</scope>
    <source>
        <strain evidence="1">NLD-2019</strain>
        <tissue evidence="1">Leaf</tissue>
    </source>
</reference>
<accession>A0A5N6NKD4</accession>
<evidence type="ECO:0000313" key="1">
    <source>
        <dbReference type="EMBL" id="KAD4888873.1"/>
    </source>
</evidence>
<gene>
    <name evidence="1" type="ORF">E3N88_20946</name>
</gene>
<evidence type="ECO:0000313" key="2">
    <source>
        <dbReference type="Proteomes" id="UP000326396"/>
    </source>
</evidence>
<keyword evidence="2" id="KW-1185">Reference proteome</keyword>
<proteinExistence type="predicted"/>
<protein>
    <submittedName>
        <fullName evidence="1">Uncharacterized protein</fullName>
    </submittedName>
</protein>
<dbReference type="EMBL" id="SZYD01000011">
    <property type="protein sequence ID" value="KAD4888873.1"/>
    <property type="molecule type" value="Genomic_DNA"/>
</dbReference>
<sequence length="133" mass="15305">MTSEGNSDQSAATARERETEPCALRCAPWEMGSATRCAVRDGRPTVTGVGEADSGDWRRRVAAYDEDGFLELPHYYMEGKEITRIETNLMMSNEEVRMKNQQWRFIGWCRENLEETGDGIGNRGRWSHIFYFI</sequence>
<dbReference type="Proteomes" id="UP000326396">
    <property type="component" value="Linkage Group LG19"/>
</dbReference>
<name>A0A5N6NKD4_9ASTR</name>